<dbReference type="Pfam" id="PF03603">
    <property type="entry name" value="DNA_III_psi"/>
    <property type="match status" value="1"/>
</dbReference>
<dbReference type="HOGENOM" id="CLU_1988840_0_0_6"/>
<protein>
    <recommendedName>
        <fullName evidence="3">DNA polymerase III subunit psi</fullName>
    </recommendedName>
</protein>
<dbReference type="Proteomes" id="UP000000547">
    <property type="component" value="Chromosome"/>
</dbReference>
<dbReference type="EMBL" id="CP000083">
    <property type="protein sequence ID" value="AAZ26653.1"/>
    <property type="molecule type" value="Genomic_DNA"/>
</dbReference>
<evidence type="ECO:0000313" key="2">
    <source>
        <dbReference type="Proteomes" id="UP000000547"/>
    </source>
</evidence>
<dbReference type="AlphaFoldDB" id="Q487A6"/>
<dbReference type="GO" id="GO:0008408">
    <property type="term" value="F:3'-5' exonuclease activity"/>
    <property type="evidence" value="ECO:0007669"/>
    <property type="project" value="InterPro"/>
</dbReference>
<dbReference type="RefSeq" id="WP_011041953.1">
    <property type="nucleotide sequence ID" value="NC_003910.7"/>
</dbReference>
<accession>Q487A6</accession>
<dbReference type="GO" id="GO:0006260">
    <property type="term" value="P:DNA replication"/>
    <property type="evidence" value="ECO:0007669"/>
    <property type="project" value="InterPro"/>
</dbReference>
<name>Q487A6_COLP3</name>
<dbReference type="InterPro" id="IPR004615">
    <property type="entry name" value="DNA_pol_III_psi"/>
</dbReference>
<organism evidence="1 2">
    <name type="scientific">Colwellia psychrerythraea (strain 34H / ATCC BAA-681)</name>
    <name type="common">Vibrio psychroerythus</name>
    <dbReference type="NCBI Taxonomy" id="167879"/>
    <lineage>
        <taxon>Bacteria</taxon>
        <taxon>Pseudomonadati</taxon>
        <taxon>Pseudomonadota</taxon>
        <taxon>Gammaproteobacteria</taxon>
        <taxon>Alteromonadales</taxon>
        <taxon>Colwelliaceae</taxon>
        <taxon>Colwellia</taxon>
    </lineage>
</organism>
<sequence>MSINQHQFEQLSEMGISLWQHRTCDTPKDTVQAQPEHYIDIDLKYLASQQLFNDILLAIGLSIGEINHQSDHLDLGLFNWYFTATSSQNGIKWVEQQLFTPPITELSKSPALKKQLWQLLTKQTQ</sequence>
<dbReference type="SUPFAM" id="SSF102220">
    <property type="entry name" value="DNA polymerase III psi subunit"/>
    <property type="match status" value="1"/>
</dbReference>
<evidence type="ECO:0000313" key="1">
    <source>
        <dbReference type="EMBL" id="AAZ26653.1"/>
    </source>
</evidence>
<dbReference type="KEGG" id="cps:CPS_1115"/>
<dbReference type="STRING" id="167879.CPS_1115"/>
<reference evidence="1" key="1">
    <citation type="journal article" date="2005" name="Proc. Natl. Acad. Sci. U.S.A.">
        <title>The psychrophilic lifestyle as revealed by the genome sequence of Colwellia psychrerythraea 34H through genomic and proteomic analyses.</title>
        <authorList>
            <person name="Methe B.A."/>
            <person name="Nelson K.E."/>
            <person name="Deming J.W."/>
            <person name="Momen B."/>
            <person name="Melamud E."/>
            <person name="Zhang X."/>
            <person name="Moult J."/>
            <person name="Madupu R."/>
            <person name="Nelson W.C."/>
            <person name="Dodson R.J."/>
            <person name="Brinkac L.M."/>
            <person name="Daugherty S.C."/>
            <person name="Durkin A.S."/>
            <person name="DeBoy R.T."/>
            <person name="Kolonay J.F."/>
            <person name="Sullivan S.A."/>
            <person name="Zhou L."/>
            <person name="Davidsen T.M."/>
            <person name="Wu M."/>
            <person name="Huston A.L."/>
            <person name="Lewis M."/>
            <person name="Weaver B."/>
            <person name="Weidman J.F."/>
            <person name="Khouri H."/>
            <person name="Utterback T.R."/>
            <person name="Feldblyum T.V."/>
            <person name="Fraser C.M."/>
        </authorList>
    </citation>
    <scope>NUCLEOTIDE SEQUENCE [LARGE SCALE GENOMIC DNA]</scope>
    <source>
        <strain evidence="1">34H</strain>
    </source>
</reference>
<dbReference type="GO" id="GO:0003887">
    <property type="term" value="F:DNA-directed DNA polymerase activity"/>
    <property type="evidence" value="ECO:0007669"/>
    <property type="project" value="InterPro"/>
</dbReference>
<dbReference type="Gene3D" id="3.40.50.10220">
    <property type="entry name" value="DNA polymerase III, psi subunit"/>
    <property type="match status" value="1"/>
</dbReference>
<gene>
    <name evidence="1" type="ordered locus">CPS_1115</name>
</gene>
<proteinExistence type="predicted"/>
<dbReference type="InterPro" id="IPR036654">
    <property type="entry name" value="DNA_pol_III_psi_sf"/>
</dbReference>
<evidence type="ECO:0008006" key="3">
    <source>
        <dbReference type="Google" id="ProtNLM"/>
    </source>
</evidence>